<comment type="caution">
    <text evidence="1">The sequence shown here is derived from an EMBL/GenBank/DDBJ whole genome shotgun (WGS) entry which is preliminary data.</text>
</comment>
<keyword evidence="2" id="KW-1185">Reference proteome</keyword>
<name>A0AAD3Y8D4_NEPGR</name>
<proteinExistence type="predicted"/>
<sequence length="97" mass="10255">MWCRKGGDTWRRHIGVVPPPSPPLAGAGCDRTLSRSGRHGTGAHGWVGMTRRKLLVARGGTLCKSSRAGILAILAFTRSASSKGVIVSSRTTKIFVA</sequence>
<dbReference type="EMBL" id="BSYO01000040">
    <property type="protein sequence ID" value="GMH31590.1"/>
    <property type="molecule type" value="Genomic_DNA"/>
</dbReference>
<gene>
    <name evidence="1" type="ORF">Nepgr_033434</name>
</gene>
<protein>
    <submittedName>
        <fullName evidence="1">Uncharacterized protein</fullName>
    </submittedName>
</protein>
<organism evidence="1 2">
    <name type="scientific">Nepenthes gracilis</name>
    <name type="common">Slender pitcher plant</name>
    <dbReference type="NCBI Taxonomy" id="150966"/>
    <lineage>
        <taxon>Eukaryota</taxon>
        <taxon>Viridiplantae</taxon>
        <taxon>Streptophyta</taxon>
        <taxon>Embryophyta</taxon>
        <taxon>Tracheophyta</taxon>
        <taxon>Spermatophyta</taxon>
        <taxon>Magnoliopsida</taxon>
        <taxon>eudicotyledons</taxon>
        <taxon>Gunneridae</taxon>
        <taxon>Pentapetalae</taxon>
        <taxon>Caryophyllales</taxon>
        <taxon>Nepenthaceae</taxon>
        <taxon>Nepenthes</taxon>
    </lineage>
</organism>
<accession>A0AAD3Y8D4</accession>
<dbReference type="Proteomes" id="UP001279734">
    <property type="component" value="Unassembled WGS sequence"/>
</dbReference>
<dbReference type="PROSITE" id="PS51257">
    <property type="entry name" value="PROKAR_LIPOPROTEIN"/>
    <property type="match status" value="1"/>
</dbReference>
<evidence type="ECO:0000313" key="2">
    <source>
        <dbReference type="Proteomes" id="UP001279734"/>
    </source>
</evidence>
<dbReference type="AlphaFoldDB" id="A0AAD3Y8D4"/>
<reference evidence="1" key="1">
    <citation type="submission" date="2023-05" db="EMBL/GenBank/DDBJ databases">
        <title>Nepenthes gracilis genome sequencing.</title>
        <authorList>
            <person name="Fukushima K."/>
        </authorList>
    </citation>
    <scope>NUCLEOTIDE SEQUENCE</scope>
    <source>
        <strain evidence="1">SING2019-196</strain>
    </source>
</reference>
<evidence type="ECO:0000313" key="1">
    <source>
        <dbReference type="EMBL" id="GMH31590.1"/>
    </source>
</evidence>